<comment type="function">
    <text evidence="8">Catalyzes the aldol cleavage of 4-hydroxy-4-methyl-2-oxoglutarate (HMG) into 2 molecules of pyruvate. Also contains a secondary oxaloacetate (OAA) decarboxylase activity due to the common pyruvate enolate transition state formed following C-C bond cleavage in the retro-aldol and decarboxylation reactions.</text>
</comment>
<comment type="cofactor">
    <cofactor evidence="2">
        <name>a divalent metal cation</name>
        <dbReference type="ChEBI" id="CHEBI:60240"/>
    </cofactor>
</comment>
<dbReference type="Proteomes" id="UP000517916">
    <property type="component" value="Unassembled WGS sequence"/>
</dbReference>
<evidence type="ECO:0000256" key="10">
    <source>
        <dbReference type="ARBA" id="ARBA00030169"/>
    </source>
</evidence>
<evidence type="ECO:0000256" key="9">
    <source>
        <dbReference type="ARBA" id="ARBA00029596"/>
    </source>
</evidence>
<proteinExistence type="inferred from homology"/>
<protein>
    <recommendedName>
        <fullName evidence="7">Putative 4-hydroxy-4-methyl-2-oxoglutarate aldolase</fullName>
        <ecNumber evidence="6">4.1.1.112</ecNumber>
        <ecNumber evidence="5">4.1.3.17</ecNumber>
    </recommendedName>
    <alternativeName>
        <fullName evidence="11">Oxaloacetate decarboxylase</fullName>
    </alternativeName>
    <alternativeName>
        <fullName evidence="9">Regulator of ribonuclease activity homolog</fullName>
    </alternativeName>
    <alternativeName>
        <fullName evidence="10">RraA-like protein</fullName>
    </alternativeName>
</protein>
<evidence type="ECO:0000313" key="13">
    <source>
        <dbReference type="EMBL" id="MBA8928923.1"/>
    </source>
</evidence>
<dbReference type="RefSeq" id="WP_025356033.1">
    <property type="nucleotide sequence ID" value="NZ_BAAABQ010000016.1"/>
</dbReference>
<evidence type="ECO:0000256" key="4">
    <source>
        <dbReference type="ARBA" id="ARBA00011233"/>
    </source>
</evidence>
<sequence>MSDLVARLSALDTAAVSDALDSLGITGVLPGIAARVPGSRACGTAYTVTYGPVRGDGPKFRNAANYLDDVPEGSVVVVDNGGNTSCTNWGSLLTAVARARGVRGTVLHGSARDLAEIRAAGYPLFSTGITMVSGKNRVELSEVGATVDVHGTRVRPGDIVLADDSGVIVVPAEHAEEVAERAERVEATERRIAQAVAQGRRLDEARAEFGYATPWQDKAAASA</sequence>
<dbReference type="CDD" id="cd16841">
    <property type="entry name" value="RraA_family"/>
    <property type="match status" value="1"/>
</dbReference>
<accession>A0ABR6BPY7</accession>
<evidence type="ECO:0000256" key="12">
    <source>
        <dbReference type="ARBA" id="ARBA00047973"/>
    </source>
</evidence>
<comment type="catalytic activity">
    <reaction evidence="12">
        <text>oxaloacetate + H(+) = pyruvate + CO2</text>
        <dbReference type="Rhea" id="RHEA:15641"/>
        <dbReference type="ChEBI" id="CHEBI:15361"/>
        <dbReference type="ChEBI" id="CHEBI:15378"/>
        <dbReference type="ChEBI" id="CHEBI:16452"/>
        <dbReference type="ChEBI" id="CHEBI:16526"/>
        <dbReference type="EC" id="4.1.1.112"/>
    </reaction>
</comment>
<comment type="subunit">
    <text evidence="4">Homotrimer.</text>
</comment>
<reference evidence="13 14" key="1">
    <citation type="submission" date="2020-08" db="EMBL/GenBank/DDBJ databases">
        <title>Genomic Encyclopedia of Archaeal and Bacterial Type Strains, Phase II (KMG-II): from individual species to whole genera.</title>
        <authorList>
            <person name="Goeker M."/>
        </authorList>
    </citation>
    <scope>NUCLEOTIDE SEQUENCE [LARGE SCALE GENOMIC DNA]</scope>
    <source>
        <strain evidence="13 14">DSM 43850</strain>
    </source>
</reference>
<dbReference type="EC" id="4.1.1.112" evidence="6"/>
<evidence type="ECO:0000256" key="3">
    <source>
        <dbReference type="ARBA" id="ARBA00008621"/>
    </source>
</evidence>
<dbReference type="EMBL" id="JACJID010000004">
    <property type="protein sequence ID" value="MBA8928923.1"/>
    <property type="molecule type" value="Genomic_DNA"/>
</dbReference>
<keyword evidence="14" id="KW-1185">Reference proteome</keyword>
<comment type="similarity">
    <text evidence="3">Belongs to the class II aldolase/RraA-like family.</text>
</comment>
<dbReference type="Gene3D" id="1.20.5.3070">
    <property type="match status" value="1"/>
</dbReference>
<comment type="caution">
    <text evidence="13">The sequence shown here is derived from an EMBL/GenBank/DDBJ whole genome shotgun (WGS) entry which is preliminary data.</text>
</comment>
<comment type="catalytic activity">
    <reaction evidence="1">
        <text>4-hydroxy-4-methyl-2-oxoglutarate = 2 pyruvate</text>
        <dbReference type="Rhea" id="RHEA:22748"/>
        <dbReference type="ChEBI" id="CHEBI:15361"/>
        <dbReference type="ChEBI" id="CHEBI:58276"/>
        <dbReference type="EC" id="4.1.3.17"/>
    </reaction>
</comment>
<evidence type="ECO:0000256" key="8">
    <source>
        <dbReference type="ARBA" id="ARBA00025046"/>
    </source>
</evidence>
<dbReference type="EC" id="4.1.3.17" evidence="5"/>
<dbReference type="PANTHER" id="PTHR33254">
    <property type="entry name" value="4-HYDROXY-4-METHYL-2-OXOGLUTARATE ALDOLASE 3-RELATED"/>
    <property type="match status" value="1"/>
</dbReference>
<evidence type="ECO:0000313" key="14">
    <source>
        <dbReference type="Proteomes" id="UP000517916"/>
    </source>
</evidence>
<dbReference type="Pfam" id="PF03737">
    <property type="entry name" value="RraA-like"/>
    <property type="match status" value="1"/>
</dbReference>
<evidence type="ECO:0000256" key="7">
    <source>
        <dbReference type="ARBA" id="ARBA00016549"/>
    </source>
</evidence>
<dbReference type="Gene3D" id="3.50.30.40">
    <property type="entry name" value="Ribonuclease E inhibitor RraA/RraA-like"/>
    <property type="match status" value="1"/>
</dbReference>
<organism evidence="13 14">
    <name type="scientific">Kutzneria viridogrisea</name>
    <dbReference type="NCBI Taxonomy" id="47990"/>
    <lineage>
        <taxon>Bacteria</taxon>
        <taxon>Bacillati</taxon>
        <taxon>Actinomycetota</taxon>
        <taxon>Actinomycetes</taxon>
        <taxon>Pseudonocardiales</taxon>
        <taxon>Pseudonocardiaceae</taxon>
        <taxon>Kutzneria</taxon>
    </lineage>
</organism>
<evidence type="ECO:0000256" key="6">
    <source>
        <dbReference type="ARBA" id="ARBA00012947"/>
    </source>
</evidence>
<evidence type="ECO:0000256" key="5">
    <source>
        <dbReference type="ARBA" id="ARBA00012213"/>
    </source>
</evidence>
<dbReference type="InterPro" id="IPR005493">
    <property type="entry name" value="RraA/RraA-like"/>
</dbReference>
<evidence type="ECO:0000256" key="11">
    <source>
        <dbReference type="ARBA" id="ARBA00032305"/>
    </source>
</evidence>
<dbReference type="InterPro" id="IPR036704">
    <property type="entry name" value="RraA/RraA-like_sf"/>
</dbReference>
<name>A0ABR6BPY7_9PSEU</name>
<evidence type="ECO:0000256" key="1">
    <source>
        <dbReference type="ARBA" id="ARBA00001342"/>
    </source>
</evidence>
<gene>
    <name evidence="13" type="ORF">BC739_006140</name>
</gene>
<dbReference type="SUPFAM" id="SSF89562">
    <property type="entry name" value="RraA-like"/>
    <property type="match status" value="1"/>
</dbReference>
<evidence type="ECO:0000256" key="2">
    <source>
        <dbReference type="ARBA" id="ARBA00001968"/>
    </source>
</evidence>
<dbReference type="PANTHER" id="PTHR33254:SF4">
    <property type="entry name" value="4-HYDROXY-4-METHYL-2-OXOGLUTARATE ALDOLASE 3-RELATED"/>
    <property type="match status" value="1"/>
</dbReference>